<dbReference type="Proteomes" id="UP001176806">
    <property type="component" value="Unassembled WGS sequence"/>
</dbReference>
<name>A0ABT8WUT0_9FLAO</name>
<sequence length="638" mass="70914">MKQLIILIFIFIFTISIKAQQNLTPFKDALLINESISNGTNDFVEILQKYNPHTPVNTIISGNPFLKKLSFDLIAKVNSASAADNIIIEAQNSQSEYSFIPEGDAVKALGIFIANRFKQELNIAFLNKFKEKLTSQAELKLLFPMTYQFLLDNEPYNYTDFLESLRASLKEDLNAIPSNLGDLLNSKKASLVRAGGSLTSDQFIGLILGLEAIESYINKNSSAEVILNVTGHSEITNITSTTLKSSLEFVNIVTSELSDDVTRDWYPRDEMDDVFGESDARLIFIGLFYEKHKTFYQAIVPLNLQLNLPIYLDKFYRAIKVIEDYKKDLNKNKTFGLKPNELDLINYFELTIKSLETVSDLSEIGITRNPIFLNKTIPAAQDALNILKNIKQKEYATSFVHTLAFISNYGLSGDFKSDFVKYGNFAVNIVTAEDSEGMVKALEAAALPVGSYKIKRNTIANISLNAYAGVFAGGEFLDGRGNTDLPDNVESSSVITGFSAPIGIAFNIGTAKDYSSTNNDHKKLKKYKKGAKDRVLTGASWSVFVSVLDVGAVTAFRLTNDDTEALPALKFENFLAPGVHIIHGFKNSPLSLSLGYQYGPQIRKIKDFENQDQINGSSIRLGLLVDIPIINFYTKSEK</sequence>
<reference evidence="1" key="1">
    <citation type="submission" date="2023-07" db="EMBL/GenBank/DDBJ databases">
        <title>Two novel species in the genus Flavivirga.</title>
        <authorList>
            <person name="Kwon K."/>
        </authorList>
    </citation>
    <scope>NUCLEOTIDE SEQUENCE</scope>
    <source>
        <strain evidence="1">KACC 14158</strain>
    </source>
</reference>
<protein>
    <submittedName>
        <fullName evidence="1">Uncharacterized protein</fullName>
    </submittedName>
</protein>
<organism evidence="1 2">
    <name type="scientific">Flavivirga jejuensis</name>
    <dbReference type="NCBI Taxonomy" id="870487"/>
    <lineage>
        <taxon>Bacteria</taxon>
        <taxon>Pseudomonadati</taxon>
        <taxon>Bacteroidota</taxon>
        <taxon>Flavobacteriia</taxon>
        <taxon>Flavobacteriales</taxon>
        <taxon>Flavobacteriaceae</taxon>
        <taxon>Flavivirga</taxon>
    </lineage>
</organism>
<evidence type="ECO:0000313" key="2">
    <source>
        <dbReference type="Proteomes" id="UP001176806"/>
    </source>
</evidence>
<comment type="caution">
    <text evidence="1">The sequence shown here is derived from an EMBL/GenBank/DDBJ whole genome shotgun (WGS) entry which is preliminary data.</text>
</comment>
<dbReference type="EMBL" id="JAUOEL010000009">
    <property type="protein sequence ID" value="MDO5976913.1"/>
    <property type="molecule type" value="Genomic_DNA"/>
</dbReference>
<gene>
    <name evidence="1" type="ORF">Q4Q40_22155</name>
</gene>
<proteinExistence type="predicted"/>
<keyword evidence="2" id="KW-1185">Reference proteome</keyword>
<evidence type="ECO:0000313" key="1">
    <source>
        <dbReference type="EMBL" id="MDO5976913.1"/>
    </source>
</evidence>
<accession>A0ABT8WUT0</accession>
<dbReference type="RefSeq" id="WP_303304243.1">
    <property type="nucleotide sequence ID" value="NZ_BAABDA010000011.1"/>
</dbReference>